<dbReference type="InterPro" id="IPR000504">
    <property type="entry name" value="RRM_dom"/>
</dbReference>
<gene>
    <name evidence="7" type="ORF">PanWU01x14_282720</name>
</gene>
<dbReference type="AlphaFoldDB" id="A0A2P5B0N9"/>
<dbReference type="PROSITE" id="PS50102">
    <property type="entry name" value="RRM"/>
    <property type="match status" value="2"/>
</dbReference>
<evidence type="ECO:0000256" key="5">
    <source>
        <dbReference type="SAM" id="MobiDB-lite"/>
    </source>
</evidence>
<feature type="region of interest" description="Disordered" evidence="5">
    <location>
        <begin position="622"/>
        <end position="661"/>
    </location>
</feature>
<dbReference type="InterPro" id="IPR012677">
    <property type="entry name" value="Nucleotide-bd_a/b_plait_sf"/>
</dbReference>
<evidence type="ECO:0000313" key="8">
    <source>
        <dbReference type="Proteomes" id="UP000237105"/>
    </source>
</evidence>
<proteinExistence type="predicted"/>
<feature type="compositionally biased region" description="Basic residues" evidence="5">
    <location>
        <begin position="489"/>
        <end position="498"/>
    </location>
</feature>
<reference evidence="8" key="1">
    <citation type="submission" date="2016-06" db="EMBL/GenBank/DDBJ databases">
        <title>Parallel loss of symbiosis genes in relatives of nitrogen-fixing non-legume Parasponia.</title>
        <authorList>
            <person name="Van Velzen R."/>
            <person name="Holmer R."/>
            <person name="Bu F."/>
            <person name="Rutten L."/>
            <person name="Van Zeijl A."/>
            <person name="Liu W."/>
            <person name="Santuari L."/>
            <person name="Cao Q."/>
            <person name="Sharma T."/>
            <person name="Shen D."/>
            <person name="Roswanjaya Y."/>
            <person name="Wardhani T."/>
            <person name="Kalhor M.S."/>
            <person name="Jansen J."/>
            <person name="Van den Hoogen J."/>
            <person name="Gungor B."/>
            <person name="Hartog M."/>
            <person name="Hontelez J."/>
            <person name="Verver J."/>
            <person name="Yang W.-C."/>
            <person name="Schijlen E."/>
            <person name="Repin R."/>
            <person name="Schilthuizen M."/>
            <person name="Schranz E."/>
            <person name="Heidstra R."/>
            <person name="Miyata K."/>
            <person name="Fedorova E."/>
            <person name="Kohlen W."/>
            <person name="Bisseling T."/>
            <person name="Smit S."/>
            <person name="Geurts R."/>
        </authorList>
    </citation>
    <scope>NUCLEOTIDE SEQUENCE [LARGE SCALE GENOMIC DNA]</scope>
    <source>
        <strain evidence="8">cv. WU1-14</strain>
    </source>
</reference>
<dbReference type="PANTHER" id="PTHR23189">
    <property type="entry name" value="RNA RECOGNITION MOTIF-CONTAINING"/>
    <property type="match status" value="1"/>
</dbReference>
<keyword evidence="2 4" id="KW-0694">RNA-binding</keyword>
<keyword evidence="8" id="KW-1185">Reference proteome</keyword>
<dbReference type="InterPro" id="IPR007201">
    <property type="entry name" value="Mei2-like_Rrm_C"/>
</dbReference>
<sequence length="718" mass="78650">MAETGIAGFSTPGSLDPRAEEFRPRNHTCPNHQLVLLGPPLPPPQLYYPYGPPYHPPPPPPPPPPPIGEVHVLPFGDGGSGYPQQFSSTPGYVGGAVAVCVPVPAMSSVSTRAVLLSSVPCEVSESFVRRELEAFGEVRGVQMERLCDGIVTVHFYDLRHAESALREIRDQHMQHQTRLRNYHLMMSTSSGSSIATTNTTTATNPPLMIRSSGPEDPNLAASLLFPPVPPPAARGLLAGRAVWAHFVIPTANSIPDCFNQGTIVIFNLDSEVTTSTLKDTFQVFGPIKELRETPSKKHQKFVEFFDVRDAAKALKEMNGKQINGKEVVIEFSRPGGHSRKIMNAVTTTTHEYPPSPPLAPSLATRKLSGRPSFSMNIPPRSYASHAHAPFPARKSGIGKGNGSKGSSSTMSSVERKMASLNLGPSVCNGSGHHHHRERVACHGLPSKRFTRKTQNTTTKASHASSHHSPPPFLPVQAEQPQQQVPPLRSRSKKVGKQGKKFDSRFLISEDTMTESNCRDTRTTVMIKNIPNKYSQKLLLNMLDNHCIHCNEQIAAGDGGSDQPFSSYDFGLEALKEHFKNSKFPCEMDHYLPVVFTPPRDGRQLTEPFPIVGQSKQLQTIPVDHDHHDGGILGGQDDDDDEVVEEDDNNDVFDGSNNDDDDVGADQAYQLLMMGHENSTGCSSLNGGVVLMSGVYNNDVNDDGDDDDQDRRQREIYMF</sequence>
<keyword evidence="3" id="KW-0469">Meiosis</keyword>
<evidence type="ECO:0000313" key="7">
    <source>
        <dbReference type="EMBL" id="PON42316.1"/>
    </source>
</evidence>
<keyword evidence="1" id="KW-0677">Repeat</keyword>
<dbReference type="SMART" id="SM00360">
    <property type="entry name" value="RRM"/>
    <property type="match status" value="2"/>
</dbReference>
<dbReference type="Proteomes" id="UP000237105">
    <property type="component" value="Unassembled WGS sequence"/>
</dbReference>
<dbReference type="SUPFAM" id="SSF54928">
    <property type="entry name" value="RNA-binding domain, RBD"/>
    <property type="match status" value="2"/>
</dbReference>
<evidence type="ECO:0000256" key="1">
    <source>
        <dbReference type="ARBA" id="ARBA00022737"/>
    </source>
</evidence>
<feature type="domain" description="RRM" evidence="6">
    <location>
        <begin position="261"/>
        <end position="334"/>
    </location>
</feature>
<dbReference type="EMBL" id="JXTB01000394">
    <property type="protein sequence ID" value="PON42316.1"/>
    <property type="molecule type" value="Genomic_DNA"/>
</dbReference>
<organism evidence="7 8">
    <name type="scientific">Parasponia andersonii</name>
    <name type="common">Sponia andersonii</name>
    <dbReference type="NCBI Taxonomy" id="3476"/>
    <lineage>
        <taxon>Eukaryota</taxon>
        <taxon>Viridiplantae</taxon>
        <taxon>Streptophyta</taxon>
        <taxon>Embryophyta</taxon>
        <taxon>Tracheophyta</taxon>
        <taxon>Spermatophyta</taxon>
        <taxon>Magnoliopsida</taxon>
        <taxon>eudicotyledons</taxon>
        <taxon>Gunneridae</taxon>
        <taxon>Pentapetalae</taxon>
        <taxon>rosids</taxon>
        <taxon>fabids</taxon>
        <taxon>Rosales</taxon>
        <taxon>Cannabaceae</taxon>
        <taxon>Parasponia</taxon>
    </lineage>
</organism>
<feature type="region of interest" description="Disordered" evidence="5">
    <location>
        <begin position="1"/>
        <end position="31"/>
    </location>
</feature>
<feature type="compositionally biased region" description="Acidic residues" evidence="5">
    <location>
        <begin position="635"/>
        <end position="661"/>
    </location>
</feature>
<feature type="compositionally biased region" description="Low complexity" evidence="5">
    <location>
        <begin position="474"/>
        <end position="486"/>
    </location>
</feature>
<dbReference type="OrthoDB" id="417481at2759"/>
<dbReference type="Pfam" id="PF04059">
    <property type="entry name" value="RRM_2"/>
    <property type="match status" value="1"/>
</dbReference>
<feature type="region of interest" description="Disordered" evidence="5">
    <location>
        <begin position="384"/>
        <end position="499"/>
    </location>
</feature>
<name>A0A2P5B0N9_PARAD</name>
<evidence type="ECO:0000256" key="3">
    <source>
        <dbReference type="ARBA" id="ARBA00023254"/>
    </source>
</evidence>
<dbReference type="InterPro" id="IPR035979">
    <property type="entry name" value="RBD_domain_sf"/>
</dbReference>
<dbReference type="FunFam" id="3.30.70.330:FF:000101">
    <property type="entry name" value="Protein MEI2-like 1"/>
    <property type="match status" value="1"/>
</dbReference>
<evidence type="ECO:0000256" key="4">
    <source>
        <dbReference type="PROSITE-ProRule" id="PRU00176"/>
    </source>
</evidence>
<feature type="domain" description="RRM" evidence="6">
    <location>
        <begin position="112"/>
        <end position="191"/>
    </location>
</feature>
<accession>A0A2P5B0N9</accession>
<evidence type="ECO:0000259" key="6">
    <source>
        <dbReference type="PROSITE" id="PS50102"/>
    </source>
</evidence>
<dbReference type="Pfam" id="PF00076">
    <property type="entry name" value="RRM_1"/>
    <property type="match status" value="1"/>
</dbReference>
<dbReference type="Gene3D" id="3.30.70.330">
    <property type="match status" value="1"/>
</dbReference>
<dbReference type="GO" id="GO:0051321">
    <property type="term" value="P:meiotic cell cycle"/>
    <property type="evidence" value="ECO:0007669"/>
    <property type="project" value="UniProtKB-KW"/>
</dbReference>
<evidence type="ECO:0000256" key="2">
    <source>
        <dbReference type="ARBA" id="ARBA00022884"/>
    </source>
</evidence>
<comment type="caution">
    <text evidence="7">The sequence shown here is derived from an EMBL/GenBank/DDBJ whole genome shotgun (WGS) entry which is preliminary data.</text>
</comment>
<protein>
    <submittedName>
        <fullName evidence="7">Splicing factor-like protein</fullName>
    </submittedName>
</protein>
<dbReference type="GO" id="GO:0003723">
    <property type="term" value="F:RNA binding"/>
    <property type="evidence" value="ECO:0007669"/>
    <property type="project" value="UniProtKB-UniRule"/>
</dbReference>